<dbReference type="InterPro" id="IPR052560">
    <property type="entry name" value="RdDP_mobile_element"/>
</dbReference>
<dbReference type="AlphaFoldDB" id="A0A6G0XQP3"/>
<organism evidence="2 3">
    <name type="scientific">Aphis craccivora</name>
    <name type="common">Cowpea aphid</name>
    <dbReference type="NCBI Taxonomy" id="307492"/>
    <lineage>
        <taxon>Eukaryota</taxon>
        <taxon>Metazoa</taxon>
        <taxon>Ecdysozoa</taxon>
        <taxon>Arthropoda</taxon>
        <taxon>Hexapoda</taxon>
        <taxon>Insecta</taxon>
        <taxon>Pterygota</taxon>
        <taxon>Neoptera</taxon>
        <taxon>Paraneoptera</taxon>
        <taxon>Hemiptera</taxon>
        <taxon>Sternorrhyncha</taxon>
        <taxon>Aphidomorpha</taxon>
        <taxon>Aphidoidea</taxon>
        <taxon>Aphididae</taxon>
        <taxon>Aphidini</taxon>
        <taxon>Aphis</taxon>
        <taxon>Aphis</taxon>
    </lineage>
</organism>
<evidence type="ECO:0000313" key="3">
    <source>
        <dbReference type="Proteomes" id="UP000478052"/>
    </source>
</evidence>
<dbReference type="Proteomes" id="UP000478052">
    <property type="component" value="Unassembled WGS sequence"/>
</dbReference>
<dbReference type="InterPro" id="IPR000477">
    <property type="entry name" value="RT_dom"/>
</dbReference>
<gene>
    <name evidence="2" type="ORF">FWK35_00018990</name>
</gene>
<name>A0A6G0XQP3_APHCR</name>
<sequence>MCQKVIQTDYESTATRWLPTLNTGDMGWPPISTRRRWPHLNVNGNKHFRSISIGKLTIYNVYKPLSCNWTPSVLPGGTFESGRWGTKKSLDLRFVSEDQDGLLLSLNRVIKNKFPKSQHCPAIVSVGIIIPTIDKPPMPGWNFRLVCFFKIKNKLPPNDVSNILFKTSNIRPKEYKKTKIKCEYKTILNSCVERSEIMQDFNAADIEMALSLVKNGKAAGVDRVLPEFIKHIGPKGKLRLTNLFSYVKNTATLPKVWHKAKVIATLKPVTLPKEQAGFRQNRNCCGQVLPMVTHVKNGFQERRKSGAVFLDLTCAYDTVWKRGLLLKLANILNCKMSLRLIESMLADRKFRVHLNGNVSRYKYLQNGLPQSSVLSPILFNAYTADITRIISRKTTWGW</sequence>
<reference evidence="2 3" key="1">
    <citation type="submission" date="2019-08" db="EMBL/GenBank/DDBJ databases">
        <title>Whole genome of Aphis craccivora.</title>
        <authorList>
            <person name="Voronova N.V."/>
            <person name="Shulinski R.S."/>
            <person name="Bandarenka Y.V."/>
            <person name="Zhorov D.G."/>
            <person name="Warner D."/>
        </authorList>
    </citation>
    <scope>NUCLEOTIDE SEQUENCE [LARGE SCALE GENOMIC DNA]</scope>
    <source>
        <strain evidence="2">180601</strain>
        <tissue evidence="2">Whole Body</tissue>
    </source>
</reference>
<evidence type="ECO:0000313" key="2">
    <source>
        <dbReference type="EMBL" id="KAF0742628.1"/>
    </source>
</evidence>
<protein>
    <recommendedName>
        <fullName evidence="1">Reverse transcriptase domain-containing protein</fullName>
    </recommendedName>
</protein>
<accession>A0A6G0XQP3</accession>
<dbReference type="PANTHER" id="PTHR36688">
    <property type="entry name" value="ENDO/EXONUCLEASE/PHOSPHATASE DOMAIN-CONTAINING PROTEIN"/>
    <property type="match status" value="1"/>
</dbReference>
<keyword evidence="3" id="KW-1185">Reference proteome</keyword>
<proteinExistence type="predicted"/>
<dbReference type="Pfam" id="PF00078">
    <property type="entry name" value="RVT_1"/>
    <property type="match status" value="1"/>
</dbReference>
<dbReference type="PROSITE" id="PS50878">
    <property type="entry name" value="RT_POL"/>
    <property type="match status" value="1"/>
</dbReference>
<feature type="domain" description="Reverse transcriptase" evidence="1">
    <location>
        <begin position="246"/>
        <end position="398"/>
    </location>
</feature>
<dbReference type="PANTHER" id="PTHR36688:SF1">
    <property type="entry name" value="ENDONUCLEASE_EXONUCLEASE_PHOSPHATASE DOMAIN-CONTAINING PROTEIN"/>
    <property type="match status" value="1"/>
</dbReference>
<evidence type="ECO:0000259" key="1">
    <source>
        <dbReference type="PROSITE" id="PS50878"/>
    </source>
</evidence>
<dbReference type="EMBL" id="VUJU01007638">
    <property type="protein sequence ID" value="KAF0742628.1"/>
    <property type="molecule type" value="Genomic_DNA"/>
</dbReference>
<comment type="caution">
    <text evidence="2">The sequence shown here is derived from an EMBL/GenBank/DDBJ whole genome shotgun (WGS) entry which is preliminary data.</text>
</comment>
<dbReference type="OrthoDB" id="6626419at2759"/>